<sequence length="258" mass="30288">MAMEEANLFHEKCKGIKVQQGIINNKKMRQNQKSINNIKQSIFIFNHENMSNLDQQKQNFEENLINNDPVRIYQLLKNVLYNIIEMNDIKAFKNGCLIQLLTGNINYEKMIQSITIFCQSSQKYYSEIEQQKKNQMVQNTQETKCDMNYSRSGSQQAKSQLKQEQIILSNNKEKFQQQMDIVNLLLQSLGPKDQKIDVSEYLFHNSQVQFELIFNVNFEKQSLLKKNMYKGYNTAGTVVPANQKCFKLISQLQEKNQE</sequence>
<name>A0A0V0QYX1_PSEPJ</name>
<dbReference type="InParanoid" id="A0A0V0QYX1"/>
<keyword evidence="2" id="KW-1185">Reference proteome</keyword>
<dbReference type="AlphaFoldDB" id="A0A0V0QYX1"/>
<evidence type="ECO:0000313" key="1">
    <source>
        <dbReference type="EMBL" id="KRX07248.1"/>
    </source>
</evidence>
<gene>
    <name evidence="1" type="ORF">PPERSA_00405</name>
</gene>
<organism evidence="1 2">
    <name type="scientific">Pseudocohnilembus persalinus</name>
    <name type="common">Ciliate</name>
    <dbReference type="NCBI Taxonomy" id="266149"/>
    <lineage>
        <taxon>Eukaryota</taxon>
        <taxon>Sar</taxon>
        <taxon>Alveolata</taxon>
        <taxon>Ciliophora</taxon>
        <taxon>Intramacronucleata</taxon>
        <taxon>Oligohymenophorea</taxon>
        <taxon>Scuticociliatia</taxon>
        <taxon>Philasterida</taxon>
        <taxon>Pseudocohnilembidae</taxon>
        <taxon>Pseudocohnilembus</taxon>
    </lineage>
</organism>
<evidence type="ECO:0000313" key="2">
    <source>
        <dbReference type="Proteomes" id="UP000054937"/>
    </source>
</evidence>
<reference evidence="1 2" key="1">
    <citation type="journal article" date="2015" name="Sci. Rep.">
        <title>Genome of the facultative scuticociliatosis pathogen Pseudocohnilembus persalinus provides insight into its virulence through horizontal gene transfer.</title>
        <authorList>
            <person name="Xiong J."/>
            <person name="Wang G."/>
            <person name="Cheng J."/>
            <person name="Tian M."/>
            <person name="Pan X."/>
            <person name="Warren A."/>
            <person name="Jiang C."/>
            <person name="Yuan D."/>
            <person name="Miao W."/>
        </authorList>
    </citation>
    <scope>NUCLEOTIDE SEQUENCE [LARGE SCALE GENOMIC DNA]</scope>
    <source>
        <strain evidence="1">36N120E</strain>
    </source>
</reference>
<proteinExistence type="predicted"/>
<dbReference type="Proteomes" id="UP000054937">
    <property type="component" value="Unassembled WGS sequence"/>
</dbReference>
<dbReference type="EMBL" id="LDAU01000085">
    <property type="protein sequence ID" value="KRX07248.1"/>
    <property type="molecule type" value="Genomic_DNA"/>
</dbReference>
<accession>A0A0V0QYX1</accession>
<comment type="caution">
    <text evidence="1">The sequence shown here is derived from an EMBL/GenBank/DDBJ whole genome shotgun (WGS) entry which is preliminary data.</text>
</comment>
<protein>
    <submittedName>
        <fullName evidence="1">Uncharacterized protein</fullName>
    </submittedName>
</protein>